<evidence type="ECO:0000256" key="9">
    <source>
        <dbReference type="ARBA" id="ARBA00023306"/>
    </source>
</evidence>
<dbReference type="HAMAP" id="MF_00303">
    <property type="entry name" value="Trigger_factor_Tig"/>
    <property type="match status" value="1"/>
</dbReference>
<feature type="compositionally biased region" description="Acidic residues" evidence="14">
    <location>
        <begin position="455"/>
        <end position="467"/>
    </location>
</feature>
<dbReference type="Proteomes" id="UP000887023">
    <property type="component" value="Chromosome"/>
</dbReference>
<dbReference type="SUPFAM" id="SSF54534">
    <property type="entry name" value="FKBP-like"/>
    <property type="match status" value="1"/>
</dbReference>
<evidence type="ECO:0000256" key="12">
    <source>
        <dbReference type="PROSITE-ProRule" id="PRU00277"/>
    </source>
</evidence>
<comment type="function">
    <text evidence="11">Involved in protein export. Acts as a chaperone by maintaining the newly synthesized protein in an open conformation. Functions as a peptidyl-prolyl cis-trans isomerase.</text>
</comment>
<dbReference type="InterPro" id="IPR005215">
    <property type="entry name" value="Trig_fac"/>
</dbReference>
<organism evidence="16 17">
    <name type="scientific">Skermania pinensis</name>
    <dbReference type="NCBI Taxonomy" id="39122"/>
    <lineage>
        <taxon>Bacteria</taxon>
        <taxon>Bacillati</taxon>
        <taxon>Actinomycetota</taxon>
        <taxon>Actinomycetes</taxon>
        <taxon>Mycobacteriales</taxon>
        <taxon>Gordoniaceae</taxon>
        <taxon>Skermania</taxon>
    </lineage>
</organism>
<evidence type="ECO:0000256" key="5">
    <source>
        <dbReference type="ARBA" id="ARBA00022618"/>
    </source>
</evidence>
<dbReference type="InterPro" id="IPR008881">
    <property type="entry name" value="Trigger_fac_ribosome-bd_bac"/>
</dbReference>
<dbReference type="Gene3D" id="1.10.3120.10">
    <property type="entry name" value="Trigger factor, C-terminal domain"/>
    <property type="match status" value="1"/>
</dbReference>
<feature type="region of interest" description="Disordered" evidence="14">
    <location>
        <begin position="436"/>
        <end position="482"/>
    </location>
</feature>
<dbReference type="PROSITE" id="PS50059">
    <property type="entry name" value="FKBP_PPIASE"/>
    <property type="match status" value="1"/>
</dbReference>
<dbReference type="EC" id="5.2.1.8" evidence="3 11"/>
<evidence type="ECO:0000256" key="1">
    <source>
        <dbReference type="ARBA" id="ARBA00000971"/>
    </source>
</evidence>
<keyword evidence="11" id="KW-0963">Cytoplasm</keyword>
<evidence type="ECO:0000256" key="10">
    <source>
        <dbReference type="ARBA" id="ARBA00029986"/>
    </source>
</evidence>
<evidence type="ECO:0000256" key="11">
    <source>
        <dbReference type="HAMAP-Rule" id="MF_00303"/>
    </source>
</evidence>
<dbReference type="GO" id="GO:0003755">
    <property type="term" value="F:peptidyl-prolyl cis-trans isomerase activity"/>
    <property type="evidence" value="ECO:0007669"/>
    <property type="project" value="UniProtKB-EC"/>
</dbReference>
<evidence type="ECO:0000313" key="16">
    <source>
        <dbReference type="EMBL" id="QXQ14907.1"/>
    </source>
</evidence>
<evidence type="ECO:0000256" key="2">
    <source>
        <dbReference type="ARBA" id="ARBA00005464"/>
    </source>
</evidence>
<dbReference type="Gene3D" id="3.10.50.40">
    <property type="match status" value="1"/>
</dbReference>
<dbReference type="InterPro" id="IPR046357">
    <property type="entry name" value="PPIase_dom_sf"/>
</dbReference>
<keyword evidence="7 11" id="KW-0143">Chaperone</keyword>
<dbReference type="PANTHER" id="PTHR30560">
    <property type="entry name" value="TRIGGER FACTOR CHAPERONE AND PEPTIDYL-PROLYL CIS/TRANS ISOMERASE"/>
    <property type="match status" value="1"/>
</dbReference>
<keyword evidence="8 11" id="KW-0413">Isomerase</keyword>
<gene>
    <name evidence="11 16" type="primary">tig</name>
    <name evidence="16" type="ORF">KV203_05880</name>
</gene>
<dbReference type="PANTHER" id="PTHR30560:SF3">
    <property type="entry name" value="TRIGGER FACTOR-LIKE PROTEIN TIG, CHLOROPLASTIC"/>
    <property type="match status" value="1"/>
</dbReference>
<dbReference type="Pfam" id="PF05698">
    <property type="entry name" value="Trigger_C"/>
    <property type="match status" value="1"/>
</dbReference>
<dbReference type="PIRSF" id="PIRSF003095">
    <property type="entry name" value="Trigger_factor"/>
    <property type="match status" value="1"/>
</dbReference>
<dbReference type="SUPFAM" id="SSF102735">
    <property type="entry name" value="Trigger factor ribosome-binding domain"/>
    <property type="match status" value="1"/>
</dbReference>
<dbReference type="EMBL" id="CP079105">
    <property type="protein sequence ID" value="QXQ14907.1"/>
    <property type="molecule type" value="Genomic_DNA"/>
</dbReference>
<name>A0ABX8SCK3_9ACTN</name>
<evidence type="ECO:0000256" key="13">
    <source>
        <dbReference type="RuleBase" id="RU003914"/>
    </source>
</evidence>
<comment type="catalytic activity">
    <reaction evidence="1 11 12">
        <text>[protein]-peptidylproline (omega=180) = [protein]-peptidylproline (omega=0)</text>
        <dbReference type="Rhea" id="RHEA:16237"/>
        <dbReference type="Rhea" id="RHEA-COMP:10747"/>
        <dbReference type="Rhea" id="RHEA-COMP:10748"/>
        <dbReference type="ChEBI" id="CHEBI:83833"/>
        <dbReference type="ChEBI" id="CHEBI:83834"/>
        <dbReference type="EC" id="5.2.1.8"/>
    </reaction>
</comment>
<keyword evidence="17" id="KW-1185">Reference proteome</keyword>
<sequence>MKSTVEQLSPTRVRINVEVPFEELKPDFDRTYKSLAQQVRVPGFRPGKAPAKLIEARLGRGAILEQVVNDALPARYDEAVSAAEIKVIGRPDIEVTKLDDGQQIAFTAEVDVRPEIALPDFDALTVTVDPVEVTDADVAERLDSLRHRFGTLTGVERAAQDGDFVSIDLSATVDGNPVDEASASGLSHEVGSGDLIAGLDEAIVGLAPGGSREFGSQLVAGEHAGRDAVVTVTVNTVKERELPAEDDEFAQLASEFDTLDELKDDLRTRARRMKQIEQAGQIRDKVLEQLLDTVEIPLPEAVVQATVDSQLHDAVHALDHDEEALNRLLAEDGTTREEFDAQNRSNAEQSVRTQLLLDALADAGDTQVSQEDLTERIVFQAQRYGVPPEQFIQQLSQHNQLGALLADVRRGKALAAVVERVTVTDTAGNQVDTAELFGTGAPDADVTDAGSADDAAADLDADVDDGDSPSASDADVEATTAN</sequence>
<keyword evidence="5 11" id="KW-0132">Cell division</keyword>
<comment type="similarity">
    <text evidence="2 11 13">Belongs to the FKBP-type PPIase family. Tig subfamily.</text>
</comment>
<evidence type="ECO:0000256" key="7">
    <source>
        <dbReference type="ARBA" id="ARBA00023186"/>
    </source>
</evidence>
<feature type="compositionally biased region" description="Low complexity" evidence="14">
    <location>
        <begin position="443"/>
        <end position="454"/>
    </location>
</feature>
<dbReference type="InterPro" id="IPR008880">
    <property type="entry name" value="Trigger_fac_C"/>
</dbReference>
<proteinExistence type="inferred from homology"/>
<reference evidence="16" key="1">
    <citation type="submission" date="2021-07" db="EMBL/GenBank/DDBJ databases">
        <title>Candidatus Kaistella beijingensis sp. nov. isolated from a municipal wastewater treatment plant is involved in sludge foaming.</title>
        <authorList>
            <person name="Song Y."/>
            <person name="Liu S.-J."/>
        </authorList>
    </citation>
    <scope>NUCLEOTIDE SEQUENCE</scope>
    <source>
        <strain evidence="16">DSM 43998</strain>
    </source>
</reference>
<evidence type="ECO:0000256" key="8">
    <source>
        <dbReference type="ARBA" id="ARBA00023235"/>
    </source>
</evidence>
<comment type="subcellular location">
    <subcellularLocation>
        <location evidence="11">Cytoplasm</location>
    </subcellularLocation>
    <text evidence="11">About half TF is bound to the ribosome near the polypeptide exit tunnel while the other half is free in the cytoplasm.</text>
</comment>
<evidence type="ECO:0000256" key="3">
    <source>
        <dbReference type="ARBA" id="ARBA00013194"/>
    </source>
</evidence>
<evidence type="ECO:0000256" key="14">
    <source>
        <dbReference type="SAM" id="MobiDB-lite"/>
    </source>
</evidence>
<feature type="domain" description="PPIase FKBP-type" evidence="15">
    <location>
        <begin position="162"/>
        <end position="214"/>
    </location>
</feature>
<dbReference type="InterPro" id="IPR036611">
    <property type="entry name" value="Trigger_fac_ribosome-bd_sf"/>
</dbReference>
<keyword evidence="6 11" id="KW-0697">Rotamase</keyword>
<keyword evidence="9 11" id="KW-0131">Cell cycle</keyword>
<dbReference type="RefSeq" id="WP_066469234.1">
    <property type="nucleotide sequence ID" value="NZ_CBCRUZ010000009.1"/>
</dbReference>
<dbReference type="NCBIfam" id="TIGR00115">
    <property type="entry name" value="tig"/>
    <property type="match status" value="1"/>
</dbReference>
<evidence type="ECO:0000256" key="4">
    <source>
        <dbReference type="ARBA" id="ARBA00016902"/>
    </source>
</evidence>
<dbReference type="InterPro" id="IPR001179">
    <property type="entry name" value="PPIase_FKBP_dom"/>
</dbReference>
<evidence type="ECO:0000256" key="6">
    <source>
        <dbReference type="ARBA" id="ARBA00023110"/>
    </source>
</evidence>
<protein>
    <recommendedName>
        <fullName evidence="4 11">Trigger factor</fullName>
        <shortName evidence="11">TF</shortName>
        <ecNumber evidence="3 11">5.2.1.8</ecNumber>
    </recommendedName>
    <alternativeName>
        <fullName evidence="10 11">PPIase</fullName>
    </alternativeName>
</protein>
<evidence type="ECO:0000313" key="17">
    <source>
        <dbReference type="Proteomes" id="UP000887023"/>
    </source>
</evidence>
<accession>A0ABX8SCK3</accession>
<dbReference type="Pfam" id="PF00254">
    <property type="entry name" value="FKBP_C"/>
    <property type="match status" value="1"/>
</dbReference>
<comment type="domain">
    <text evidence="11">Consists of 3 domains; the N-terminus binds the ribosome, the middle domain has PPIase activity, while the C-terminus has intrinsic chaperone activity on its own.</text>
</comment>
<evidence type="ECO:0000259" key="15">
    <source>
        <dbReference type="PROSITE" id="PS50059"/>
    </source>
</evidence>
<dbReference type="Gene3D" id="3.30.70.1050">
    <property type="entry name" value="Trigger factor ribosome-binding domain"/>
    <property type="match status" value="1"/>
</dbReference>
<dbReference type="Pfam" id="PF05697">
    <property type="entry name" value="Trigger_N"/>
    <property type="match status" value="1"/>
</dbReference>
<dbReference type="InterPro" id="IPR037041">
    <property type="entry name" value="Trigger_fac_C_sf"/>
</dbReference>
<dbReference type="InterPro" id="IPR027304">
    <property type="entry name" value="Trigger_fact/SurA_dom_sf"/>
</dbReference>
<dbReference type="SUPFAM" id="SSF109998">
    <property type="entry name" value="Triger factor/SurA peptide-binding domain-like"/>
    <property type="match status" value="1"/>
</dbReference>